<comment type="caution">
    <text evidence="3">The sequence shown here is derived from an EMBL/GenBank/DDBJ whole genome shotgun (WGS) entry which is preliminary data.</text>
</comment>
<keyword evidence="2" id="KW-0472">Membrane</keyword>
<keyword evidence="2" id="KW-1133">Transmembrane helix</keyword>
<feature type="region of interest" description="Disordered" evidence="1">
    <location>
        <begin position="33"/>
        <end position="73"/>
    </location>
</feature>
<evidence type="ECO:0000313" key="3">
    <source>
        <dbReference type="EMBL" id="MCD7470462.1"/>
    </source>
</evidence>
<evidence type="ECO:0000256" key="2">
    <source>
        <dbReference type="SAM" id="Phobius"/>
    </source>
</evidence>
<keyword evidence="2" id="KW-0812">Transmembrane</keyword>
<feature type="transmembrane region" description="Helical" evidence="2">
    <location>
        <begin position="12"/>
        <end position="29"/>
    </location>
</feature>
<keyword evidence="4" id="KW-1185">Reference proteome</keyword>
<sequence>MEKTEGDQKGYFLWYCSKKTVVILFPAVGRSGRRKKKKEEGSGGLFGRRSEGEGDGKWRHWPEMRQTTREKGDRVLAGARWERKKMVMRRCGEGRRGEGGVVVLWQLRCCSAGRKERSVRRVRRSEGEGEEAAGCVVFWFWTKKGESGIVVSPVERRERIFSSQK</sequence>
<reference evidence="3 4" key="1">
    <citation type="journal article" date="2021" name="BMC Genomics">
        <title>Datura genome reveals duplications of psychoactive alkaloid biosynthetic genes and high mutation rate following tissue culture.</title>
        <authorList>
            <person name="Rajewski A."/>
            <person name="Carter-House D."/>
            <person name="Stajich J."/>
            <person name="Litt A."/>
        </authorList>
    </citation>
    <scope>NUCLEOTIDE SEQUENCE [LARGE SCALE GENOMIC DNA]</scope>
    <source>
        <strain evidence="3">AR-01</strain>
    </source>
</reference>
<name>A0ABS8TIW8_DATST</name>
<proteinExistence type="predicted"/>
<evidence type="ECO:0000256" key="1">
    <source>
        <dbReference type="SAM" id="MobiDB-lite"/>
    </source>
</evidence>
<feature type="compositionally biased region" description="Basic and acidic residues" evidence="1">
    <location>
        <begin position="48"/>
        <end position="73"/>
    </location>
</feature>
<organism evidence="3 4">
    <name type="scientific">Datura stramonium</name>
    <name type="common">Jimsonweed</name>
    <name type="synonym">Common thornapple</name>
    <dbReference type="NCBI Taxonomy" id="4076"/>
    <lineage>
        <taxon>Eukaryota</taxon>
        <taxon>Viridiplantae</taxon>
        <taxon>Streptophyta</taxon>
        <taxon>Embryophyta</taxon>
        <taxon>Tracheophyta</taxon>
        <taxon>Spermatophyta</taxon>
        <taxon>Magnoliopsida</taxon>
        <taxon>eudicotyledons</taxon>
        <taxon>Gunneridae</taxon>
        <taxon>Pentapetalae</taxon>
        <taxon>asterids</taxon>
        <taxon>lamiids</taxon>
        <taxon>Solanales</taxon>
        <taxon>Solanaceae</taxon>
        <taxon>Solanoideae</taxon>
        <taxon>Datureae</taxon>
        <taxon>Datura</taxon>
    </lineage>
</organism>
<dbReference type="Proteomes" id="UP000823775">
    <property type="component" value="Unassembled WGS sequence"/>
</dbReference>
<accession>A0ABS8TIW8</accession>
<evidence type="ECO:0000313" key="4">
    <source>
        <dbReference type="Proteomes" id="UP000823775"/>
    </source>
</evidence>
<protein>
    <submittedName>
        <fullName evidence="3">Uncharacterized protein</fullName>
    </submittedName>
</protein>
<dbReference type="EMBL" id="JACEIK010001570">
    <property type="protein sequence ID" value="MCD7470462.1"/>
    <property type="molecule type" value="Genomic_DNA"/>
</dbReference>
<gene>
    <name evidence="3" type="ORF">HAX54_010364</name>
</gene>